<accession>A0A0C3FRW9</accession>
<gene>
    <name evidence="2" type="ORF">PILCRDRAFT_4595</name>
</gene>
<dbReference type="OrthoDB" id="2430343at2759"/>
<evidence type="ECO:0000313" key="3">
    <source>
        <dbReference type="Proteomes" id="UP000054166"/>
    </source>
</evidence>
<dbReference type="HOGENOM" id="CLU_120123_0_0_1"/>
<evidence type="ECO:0000256" key="1">
    <source>
        <dbReference type="SAM" id="MobiDB-lite"/>
    </source>
</evidence>
<keyword evidence="3" id="KW-1185">Reference proteome</keyword>
<sequence length="201" mass="22582">MSTFTFHNIHHRDINASSSSLDSDLFEPSEHDHHPSSSLSRALLPAIPDLRFEQSYLKSIKGFVHVEEVSLELGTVDEKGKKKAGSLREDDEQRALIIRRDAGPIVDSSHRLVRVDWSQVVWVTTRDQVISPLLQGALWGVASHFLRPFLSLVGSRIRGFLPSASPDHMREPGWWKWWIRGLGLGSTSGGNSRTNTDIPTR</sequence>
<protein>
    <submittedName>
        <fullName evidence="2">Uncharacterized protein</fullName>
    </submittedName>
</protein>
<organism evidence="2 3">
    <name type="scientific">Piloderma croceum (strain F 1598)</name>
    <dbReference type="NCBI Taxonomy" id="765440"/>
    <lineage>
        <taxon>Eukaryota</taxon>
        <taxon>Fungi</taxon>
        <taxon>Dikarya</taxon>
        <taxon>Basidiomycota</taxon>
        <taxon>Agaricomycotina</taxon>
        <taxon>Agaricomycetes</taxon>
        <taxon>Agaricomycetidae</taxon>
        <taxon>Atheliales</taxon>
        <taxon>Atheliaceae</taxon>
        <taxon>Piloderma</taxon>
    </lineage>
</organism>
<dbReference type="EMBL" id="KN832981">
    <property type="protein sequence ID" value="KIM86700.1"/>
    <property type="molecule type" value="Genomic_DNA"/>
</dbReference>
<name>A0A0C3FRW9_PILCF</name>
<evidence type="ECO:0000313" key="2">
    <source>
        <dbReference type="EMBL" id="KIM86700.1"/>
    </source>
</evidence>
<dbReference type="STRING" id="765440.A0A0C3FRW9"/>
<reference evidence="2 3" key="1">
    <citation type="submission" date="2014-04" db="EMBL/GenBank/DDBJ databases">
        <authorList>
            <consortium name="DOE Joint Genome Institute"/>
            <person name="Kuo A."/>
            <person name="Tarkka M."/>
            <person name="Buscot F."/>
            <person name="Kohler A."/>
            <person name="Nagy L.G."/>
            <person name="Floudas D."/>
            <person name="Copeland A."/>
            <person name="Barry K.W."/>
            <person name="Cichocki N."/>
            <person name="Veneault-Fourrey C."/>
            <person name="LaButti K."/>
            <person name="Lindquist E.A."/>
            <person name="Lipzen A."/>
            <person name="Lundell T."/>
            <person name="Morin E."/>
            <person name="Murat C."/>
            <person name="Sun H."/>
            <person name="Tunlid A."/>
            <person name="Henrissat B."/>
            <person name="Grigoriev I.V."/>
            <person name="Hibbett D.S."/>
            <person name="Martin F."/>
            <person name="Nordberg H.P."/>
            <person name="Cantor M.N."/>
            <person name="Hua S.X."/>
        </authorList>
    </citation>
    <scope>NUCLEOTIDE SEQUENCE [LARGE SCALE GENOMIC DNA]</scope>
    <source>
        <strain evidence="2 3">F 1598</strain>
    </source>
</reference>
<dbReference type="InterPro" id="IPR013898">
    <property type="entry name" value="Atg43"/>
</dbReference>
<dbReference type="PANTHER" id="PTHR38699">
    <property type="entry name" value="CHROMOSOME 1, WHOLE GENOME SHOTGUN SEQUENCE"/>
    <property type="match status" value="1"/>
</dbReference>
<dbReference type="GO" id="GO:0000423">
    <property type="term" value="P:mitophagy"/>
    <property type="evidence" value="ECO:0007669"/>
    <property type="project" value="InterPro"/>
</dbReference>
<dbReference type="AlphaFoldDB" id="A0A0C3FRW9"/>
<dbReference type="PANTHER" id="PTHR38699:SF1">
    <property type="entry name" value="MITOPHAGY RECEPTOR ATG43"/>
    <property type="match status" value="1"/>
</dbReference>
<feature type="region of interest" description="Disordered" evidence="1">
    <location>
        <begin position="19"/>
        <end position="38"/>
    </location>
</feature>
<proteinExistence type="predicted"/>
<dbReference type="InParanoid" id="A0A0C3FRW9"/>
<dbReference type="Pfam" id="PF08589">
    <property type="entry name" value="ATG43"/>
    <property type="match status" value="1"/>
</dbReference>
<reference evidence="3" key="2">
    <citation type="submission" date="2015-01" db="EMBL/GenBank/DDBJ databases">
        <title>Evolutionary Origins and Diversification of the Mycorrhizal Mutualists.</title>
        <authorList>
            <consortium name="DOE Joint Genome Institute"/>
            <consortium name="Mycorrhizal Genomics Consortium"/>
            <person name="Kohler A."/>
            <person name="Kuo A."/>
            <person name="Nagy L.G."/>
            <person name="Floudas D."/>
            <person name="Copeland A."/>
            <person name="Barry K.W."/>
            <person name="Cichocki N."/>
            <person name="Veneault-Fourrey C."/>
            <person name="LaButti K."/>
            <person name="Lindquist E.A."/>
            <person name="Lipzen A."/>
            <person name="Lundell T."/>
            <person name="Morin E."/>
            <person name="Murat C."/>
            <person name="Riley R."/>
            <person name="Ohm R."/>
            <person name="Sun H."/>
            <person name="Tunlid A."/>
            <person name="Henrissat B."/>
            <person name="Grigoriev I.V."/>
            <person name="Hibbett D.S."/>
            <person name="Martin F."/>
        </authorList>
    </citation>
    <scope>NUCLEOTIDE SEQUENCE [LARGE SCALE GENOMIC DNA]</scope>
    <source>
        <strain evidence="3">F 1598</strain>
    </source>
</reference>
<dbReference type="GO" id="GO:0140580">
    <property type="term" value="F:mitochondrion autophagosome adaptor activity"/>
    <property type="evidence" value="ECO:0007669"/>
    <property type="project" value="InterPro"/>
</dbReference>
<dbReference type="Proteomes" id="UP000054166">
    <property type="component" value="Unassembled WGS sequence"/>
</dbReference>